<dbReference type="InterPro" id="IPR012349">
    <property type="entry name" value="Split_barrel_FMN-bd"/>
</dbReference>
<sequence length="163" mass="18651">MGTGSMRISRGNRKKYEGNMRGGIFMRDAETTIGNLADKQTVAFIGAADEEGFPVVKAMLAPRKREGIKVFYFTTNTSSRHTAQYRENPKACIYFCDRRFFRGAMLKGTMEILEDSESKEMIWREGDTMYYPGGVTDPDYCVMRFTAVSGRFYSNFHSEDFEV</sequence>
<name>A8RYK1_ENTBW</name>
<gene>
    <name evidence="2" type="ORF">CLOBOL_05149</name>
</gene>
<dbReference type="PaxDb" id="411902-CLOBOL_05149"/>
<dbReference type="Proteomes" id="UP000005396">
    <property type="component" value="Unassembled WGS sequence"/>
</dbReference>
<dbReference type="AlphaFoldDB" id="A8RYK1"/>
<evidence type="ECO:0000313" key="2">
    <source>
        <dbReference type="EMBL" id="EDP14607.1"/>
    </source>
</evidence>
<dbReference type="PANTHER" id="PTHR34818">
    <property type="entry name" value="PROTEIN BLI-3"/>
    <property type="match status" value="1"/>
</dbReference>
<dbReference type="InterPro" id="IPR052917">
    <property type="entry name" value="Stress-Dev_Protein"/>
</dbReference>
<reference evidence="2 3" key="1">
    <citation type="submission" date="2007-08" db="EMBL/GenBank/DDBJ databases">
        <authorList>
            <person name="Fulton L."/>
            <person name="Clifton S."/>
            <person name="Fulton B."/>
            <person name="Xu J."/>
            <person name="Minx P."/>
            <person name="Pepin K.H."/>
            <person name="Johnson M."/>
            <person name="Thiruvilangam P."/>
            <person name="Bhonagiri V."/>
            <person name="Nash W.E."/>
            <person name="Mardis E.R."/>
            <person name="Wilson R.K."/>
        </authorList>
    </citation>
    <scope>NUCLEOTIDE SEQUENCE [LARGE SCALE GENOMIC DNA]</scope>
    <source>
        <strain evidence="3">ATCC BAA-613 / DSM 15670 / CCUG 46953 / JCM 12243 / WAL 16351</strain>
    </source>
</reference>
<proteinExistence type="predicted"/>
<organism evidence="2 3">
    <name type="scientific">Enterocloster bolteae (strain ATCC BAA-613 / DSM 15670 / CCUG 46953 / JCM 12243 / WAL 16351)</name>
    <name type="common">Clostridium bolteae</name>
    <dbReference type="NCBI Taxonomy" id="411902"/>
    <lineage>
        <taxon>Bacteria</taxon>
        <taxon>Bacillati</taxon>
        <taxon>Bacillota</taxon>
        <taxon>Clostridia</taxon>
        <taxon>Lachnospirales</taxon>
        <taxon>Lachnospiraceae</taxon>
        <taxon>Enterocloster</taxon>
    </lineage>
</organism>
<evidence type="ECO:0000313" key="3">
    <source>
        <dbReference type="Proteomes" id="UP000005396"/>
    </source>
</evidence>
<feature type="domain" description="Pyridoxamine 5'-phosphate oxidase N-terminal" evidence="1">
    <location>
        <begin position="38"/>
        <end position="152"/>
    </location>
</feature>
<accession>A8RYK1</accession>
<dbReference type="HOGENOM" id="CLU_133130_0_0_9"/>
<dbReference type="EMBL" id="ABCC02000039">
    <property type="protein sequence ID" value="EDP14607.1"/>
    <property type="molecule type" value="Genomic_DNA"/>
</dbReference>
<dbReference type="SUPFAM" id="SSF50475">
    <property type="entry name" value="FMN-binding split barrel"/>
    <property type="match status" value="1"/>
</dbReference>
<comment type="caution">
    <text evidence="2">The sequence shown here is derived from an EMBL/GenBank/DDBJ whole genome shotgun (WGS) entry which is preliminary data.</text>
</comment>
<dbReference type="eggNOG" id="COG3871">
    <property type="taxonomic scope" value="Bacteria"/>
</dbReference>
<evidence type="ECO:0000259" key="1">
    <source>
        <dbReference type="Pfam" id="PF01243"/>
    </source>
</evidence>
<dbReference type="Pfam" id="PF01243">
    <property type="entry name" value="PNPOx_N"/>
    <property type="match status" value="1"/>
</dbReference>
<protein>
    <recommendedName>
        <fullName evidence="1">Pyridoxamine 5'-phosphate oxidase N-terminal domain-containing protein</fullName>
    </recommendedName>
</protein>
<dbReference type="InterPro" id="IPR011576">
    <property type="entry name" value="Pyridox_Oxase_N"/>
</dbReference>
<dbReference type="Gene3D" id="2.30.110.10">
    <property type="entry name" value="Electron Transport, Fmn-binding Protein, Chain A"/>
    <property type="match status" value="1"/>
</dbReference>
<dbReference type="PANTHER" id="PTHR34818:SF1">
    <property type="entry name" value="PROTEIN BLI-3"/>
    <property type="match status" value="1"/>
</dbReference>
<reference evidence="2 3" key="2">
    <citation type="submission" date="2007-09" db="EMBL/GenBank/DDBJ databases">
        <title>Draft genome sequence of Clostridium bolteae (ATCC BAA-613).</title>
        <authorList>
            <person name="Sudarsanam P."/>
            <person name="Ley R."/>
            <person name="Guruge J."/>
            <person name="Turnbaugh P.J."/>
            <person name="Mahowald M."/>
            <person name="Liep D."/>
            <person name="Gordon J."/>
        </authorList>
    </citation>
    <scope>NUCLEOTIDE SEQUENCE [LARGE SCALE GENOMIC DNA]</scope>
    <source>
        <strain evidence="3">ATCC BAA-613 / DSM 15670 / CCUG 46953 / JCM 12243 / WAL 16351</strain>
    </source>
</reference>